<gene>
    <name evidence="2" type="ORF">BAE44_0025042</name>
</gene>
<accession>A0A1E5UM34</accession>
<keyword evidence="3" id="KW-1185">Reference proteome</keyword>
<dbReference type="PANTHER" id="PTHR33075:SF10">
    <property type="entry name" value="DUF4283 DOMAIN-CONTAINING PROTEIN"/>
    <property type="match status" value="1"/>
</dbReference>
<dbReference type="Proteomes" id="UP000095767">
    <property type="component" value="Unassembled WGS sequence"/>
</dbReference>
<dbReference type="Pfam" id="PF24530">
    <property type="entry name" value="DUF7597"/>
    <property type="match status" value="1"/>
</dbReference>
<evidence type="ECO:0000313" key="3">
    <source>
        <dbReference type="Proteomes" id="UP000095767"/>
    </source>
</evidence>
<dbReference type="InterPro" id="IPR056018">
    <property type="entry name" value="DUF7597"/>
</dbReference>
<protein>
    <recommendedName>
        <fullName evidence="1">DUF7597 domain-containing protein</fullName>
    </recommendedName>
</protein>
<evidence type="ECO:0000259" key="1">
    <source>
        <dbReference type="Pfam" id="PF24530"/>
    </source>
</evidence>
<sequence length="362" mass="40977">MANFAIHPGRFTPEGVQLEDGGPNRRARWTVVLSGKIVKMHESCVIAVTKANLSLAQELQYLQEIRDYIEVQLRKQVRYHTPHRHDIGLYQLRDVCQRDTVIAMNPHWIGPLLFNFVKHDEAPKNFKRAPYNREAWIMMLGFPLDLREVHFIEQACAVFGQYLQWNGSDPNTARVLVKVLIDDLLEIPRSLILKHGRELDGEGQYWTVPVYIFNSRHVDVMPGEEDDAPPPNGNPHPCEGPILPRAEQVMQFADHFLNIHGQGEEVHVEAVDKDEGNQNIMVEQMEQVNSQDQNTQVIPSANTERPLAALNPKISELGQFIAGQVNQALDSPNNSNLLTLDGPTMGHKTECDRLAAPFNIST</sequence>
<name>A0A1E5UM34_9POAL</name>
<evidence type="ECO:0000313" key="2">
    <source>
        <dbReference type="EMBL" id="OEL13939.1"/>
    </source>
</evidence>
<dbReference type="AlphaFoldDB" id="A0A1E5UM34"/>
<comment type="caution">
    <text evidence="2">The sequence shown here is derived from an EMBL/GenBank/DDBJ whole genome shotgun (WGS) entry which is preliminary data.</text>
</comment>
<dbReference type="OrthoDB" id="694614at2759"/>
<dbReference type="PANTHER" id="PTHR33075">
    <property type="entry name" value="OS02G0499800 PROTEIN"/>
    <property type="match status" value="1"/>
</dbReference>
<dbReference type="EMBL" id="LWDX02071742">
    <property type="protein sequence ID" value="OEL13939.1"/>
    <property type="molecule type" value="Genomic_DNA"/>
</dbReference>
<proteinExistence type="predicted"/>
<feature type="domain" description="DUF7597" evidence="1">
    <location>
        <begin position="7"/>
        <end position="130"/>
    </location>
</feature>
<reference evidence="2 3" key="1">
    <citation type="submission" date="2016-09" db="EMBL/GenBank/DDBJ databases">
        <title>The draft genome of Dichanthelium oligosanthes: A C3 panicoid grass species.</title>
        <authorList>
            <person name="Studer A.J."/>
            <person name="Schnable J.C."/>
            <person name="Brutnell T.P."/>
        </authorList>
    </citation>
    <scope>NUCLEOTIDE SEQUENCE [LARGE SCALE GENOMIC DNA]</scope>
    <source>
        <strain evidence="3">cv. Kellogg 1175</strain>
        <tissue evidence="2">Leaf</tissue>
    </source>
</reference>
<organism evidence="2 3">
    <name type="scientific">Dichanthelium oligosanthes</name>
    <dbReference type="NCBI Taxonomy" id="888268"/>
    <lineage>
        <taxon>Eukaryota</taxon>
        <taxon>Viridiplantae</taxon>
        <taxon>Streptophyta</taxon>
        <taxon>Embryophyta</taxon>
        <taxon>Tracheophyta</taxon>
        <taxon>Spermatophyta</taxon>
        <taxon>Magnoliopsida</taxon>
        <taxon>Liliopsida</taxon>
        <taxon>Poales</taxon>
        <taxon>Poaceae</taxon>
        <taxon>PACMAD clade</taxon>
        <taxon>Panicoideae</taxon>
        <taxon>Panicodae</taxon>
        <taxon>Paniceae</taxon>
        <taxon>Dichantheliinae</taxon>
        <taxon>Dichanthelium</taxon>
    </lineage>
</organism>